<evidence type="ECO:0000256" key="10">
    <source>
        <dbReference type="ARBA" id="ARBA00022777"/>
    </source>
</evidence>
<evidence type="ECO:0000256" key="2">
    <source>
        <dbReference type="ARBA" id="ARBA00002988"/>
    </source>
</evidence>
<evidence type="ECO:0000259" key="16">
    <source>
        <dbReference type="Pfam" id="PF01326"/>
    </source>
</evidence>
<proteinExistence type="inferred from homology"/>
<dbReference type="PANTHER" id="PTHR43030:SF1">
    <property type="entry name" value="PHOSPHOENOLPYRUVATE SYNTHASE"/>
    <property type="match status" value="1"/>
</dbReference>
<reference evidence="17 18" key="1">
    <citation type="submission" date="2020-07" db="EMBL/GenBank/DDBJ databases">
        <title>Bacterium isolated from marine sediment.</title>
        <authorList>
            <person name="Shang D."/>
            <person name="Du Z.-J."/>
        </authorList>
    </citation>
    <scope>NUCLEOTIDE SEQUENCE [LARGE SCALE GENOMIC DNA]</scope>
    <source>
        <strain evidence="17 18">S7007</strain>
    </source>
</reference>
<evidence type="ECO:0000256" key="4">
    <source>
        <dbReference type="ARBA" id="ARBA00007837"/>
    </source>
</evidence>
<dbReference type="EC" id="2.7.9.2" evidence="5"/>
<evidence type="ECO:0000313" key="18">
    <source>
        <dbReference type="Proteomes" id="UP000563906"/>
    </source>
</evidence>
<evidence type="ECO:0000313" key="17">
    <source>
        <dbReference type="EMBL" id="MBA6155102.1"/>
    </source>
</evidence>
<dbReference type="GO" id="GO:0005524">
    <property type="term" value="F:ATP binding"/>
    <property type="evidence" value="ECO:0007669"/>
    <property type="project" value="UniProtKB-KW"/>
</dbReference>
<evidence type="ECO:0000256" key="13">
    <source>
        <dbReference type="ARBA" id="ARBA00033470"/>
    </source>
</evidence>
<evidence type="ECO:0000256" key="6">
    <source>
        <dbReference type="ARBA" id="ARBA00021623"/>
    </source>
</evidence>
<dbReference type="InterPro" id="IPR002192">
    <property type="entry name" value="PPDK_AMP/ATP-bd"/>
</dbReference>
<keyword evidence="9" id="KW-0547">Nucleotide-binding</keyword>
<dbReference type="AlphaFoldDB" id="A0A839AIW2"/>
<evidence type="ECO:0000256" key="12">
    <source>
        <dbReference type="ARBA" id="ARBA00022842"/>
    </source>
</evidence>
<keyword evidence="12" id="KW-0460">Magnesium</keyword>
<keyword evidence="18" id="KW-1185">Reference proteome</keyword>
<protein>
    <recommendedName>
        <fullName evidence="6">Phosphoenolpyruvate synthase</fullName>
        <ecNumber evidence="5">2.7.9.2</ecNumber>
    </recommendedName>
    <alternativeName>
        <fullName evidence="13">Pyruvate, water dikinase</fullName>
    </alternativeName>
</protein>
<evidence type="ECO:0000256" key="14">
    <source>
        <dbReference type="ARBA" id="ARBA00047700"/>
    </source>
</evidence>
<dbReference type="RefSeq" id="WP_182123616.1">
    <property type="nucleotide sequence ID" value="NZ_JACGLS010000001.1"/>
</dbReference>
<dbReference type="GO" id="GO:0046872">
    <property type="term" value="F:metal ion binding"/>
    <property type="evidence" value="ECO:0007669"/>
    <property type="project" value="UniProtKB-KW"/>
</dbReference>
<keyword evidence="8" id="KW-0479">Metal-binding</keyword>
<evidence type="ECO:0000256" key="8">
    <source>
        <dbReference type="ARBA" id="ARBA00022723"/>
    </source>
</evidence>
<dbReference type="Proteomes" id="UP000563906">
    <property type="component" value="Unassembled WGS sequence"/>
</dbReference>
<dbReference type="UniPathway" id="UPA00138"/>
<dbReference type="Pfam" id="PF01326">
    <property type="entry name" value="PPDK_N"/>
    <property type="match status" value="1"/>
</dbReference>
<keyword evidence="10" id="KW-0418">Kinase</keyword>
<dbReference type="PANTHER" id="PTHR43030">
    <property type="entry name" value="PHOSPHOENOLPYRUVATE SYNTHASE"/>
    <property type="match status" value="1"/>
</dbReference>
<dbReference type="Gene3D" id="3.30.1490.20">
    <property type="entry name" value="ATP-grasp fold, A domain"/>
    <property type="match status" value="1"/>
</dbReference>
<comment type="pathway">
    <text evidence="3">Carbohydrate biosynthesis; gluconeogenesis.</text>
</comment>
<keyword evidence="7" id="KW-0808">Transferase</keyword>
<dbReference type="GO" id="GO:0008986">
    <property type="term" value="F:pyruvate, water dikinase activity"/>
    <property type="evidence" value="ECO:0007669"/>
    <property type="project" value="UniProtKB-EC"/>
</dbReference>
<comment type="catalytic activity">
    <reaction evidence="14">
        <text>pyruvate + ATP + H2O = phosphoenolpyruvate + AMP + phosphate + 2 H(+)</text>
        <dbReference type="Rhea" id="RHEA:11364"/>
        <dbReference type="ChEBI" id="CHEBI:15361"/>
        <dbReference type="ChEBI" id="CHEBI:15377"/>
        <dbReference type="ChEBI" id="CHEBI:15378"/>
        <dbReference type="ChEBI" id="CHEBI:30616"/>
        <dbReference type="ChEBI" id="CHEBI:43474"/>
        <dbReference type="ChEBI" id="CHEBI:58702"/>
        <dbReference type="ChEBI" id="CHEBI:456215"/>
        <dbReference type="EC" id="2.7.9.2"/>
    </reaction>
</comment>
<dbReference type="Gene3D" id="3.30.470.20">
    <property type="entry name" value="ATP-grasp fold, B domain"/>
    <property type="match status" value="1"/>
</dbReference>
<comment type="function">
    <text evidence="2">Catalyzes the phosphorylation of pyruvate to phosphoenolpyruvate.</text>
</comment>
<dbReference type="InterPro" id="IPR013815">
    <property type="entry name" value="ATP_grasp_subdomain_1"/>
</dbReference>
<evidence type="ECO:0000256" key="11">
    <source>
        <dbReference type="ARBA" id="ARBA00022840"/>
    </source>
</evidence>
<feature type="domain" description="Pyruvate phosphate dikinase AMP/ATP-binding" evidence="16">
    <location>
        <begin position="323"/>
        <end position="629"/>
    </location>
</feature>
<dbReference type="GO" id="GO:0006094">
    <property type="term" value="P:gluconeogenesis"/>
    <property type="evidence" value="ECO:0007669"/>
    <property type="project" value="UniProtKB-UniPathway"/>
</dbReference>
<dbReference type="SUPFAM" id="SSF56059">
    <property type="entry name" value="Glutathione synthetase ATP-binding domain-like"/>
    <property type="match status" value="1"/>
</dbReference>
<name>A0A839AIW2_9FLAO</name>
<dbReference type="EMBL" id="JACGLS010000001">
    <property type="protein sequence ID" value="MBA6155102.1"/>
    <property type="molecule type" value="Genomic_DNA"/>
</dbReference>
<comment type="cofactor">
    <cofactor evidence="1">
        <name>Mg(2+)</name>
        <dbReference type="ChEBI" id="CHEBI:18420"/>
    </cofactor>
</comment>
<evidence type="ECO:0000256" key="1">
    <source>
        <dbReference type="ARBA" id="ARBA00001946"/>
    </source>
</evidence>
<comment type="similarity">
    <text evidence="4">Belongs to the PEP-utilizing enzyme family.</text>
</comment>
<keyword evidence="15" id="KW-0732">Signal</keyword>
<feature type="signal peptide" evidence="15">
    <location>
        <begin position="1"/>
        <end position="19"/>
    </location>
</feature>
<gene>
    <name evidence="17" type="ORF">H3Z83_00990</name>
</gene>
<evidence type="ECO:0000256" key="5">
    <source>
        <dbReference type="ARBA" id="ARBA00011996"/>
    </source>
</evidence>
<evidence type="ECO:0000256" key="7">
    <source>
        <dbReference type="ARBA" id="ARBA00022679"/>
    </source>
</evidence>
<feature type="chain" id="PRO_5033023878" description="Phosphoenolpyruvate synthase" evidence="15">
    <location>
        <begin position="20"/>
        <end position="633"/>
    </location>
</feature>
<keyword evidence="11" id="KW-0067">ATP-binding</keyword>
<organism evidence="17 18">
    <name type="scientific">Tenacibaculum pelagium</name>
    <dbReference type="NCBI Taxonomy" id="2759527"/>
    <lineage>
        <taxon>Bacteria</taxon>
        <taxon>Pseudomonadati</taxon>
        <taxon>Bacteroidota</taxon>
        <taxon>Flavobacteriia</taxon>
        <taxon>Flavobacteriales</taxon>
        <taxon>Flavobacteriaceae</taxon>
        <taxon>Tenacibaculum</taxon>
    </lineage>
</organism>
<comment type="caution">
    <text evidence="17">The sequence shown here is derived from an EMBL/GenBank/DDBJ whole genome shotgun (WGS) entry which is preliminary data.</text>
</comment>
<sequence length="633" mass="73760">MNYKLVILAFLLCSLGVNSQSYKSSLASKADFDKLSYKPLSNKYGIVKSLKVVYDLKNKKLYYTNSEQYKYHYEFVINYLGITQELQNFNNYNYNEAHKNKRYLLANINYYNNLNTYTLELSPADEMNIKDISFLYKEIKSTSYFKKFKFFLNTSRLVAEKQNLTIPFITVDKIYGNQIYQPISLNKSYGKLRFIDIDNLKNENIIKTDIVVVNKPVLSLPIVNGIITTRMQTPLSHISVLGINRKIPVATYKKAYTNNHLKKLKNQYVSFEVKLDTFYVKPISEKKFERKTKPKKKRLKNLKIRGDIDSLISGKYLNYKMIDIVGGKAANFGELYKLAQTNNFKVPECSFAIPFHYYLQHIKNQNIYELIDKTINDYNTNKNDSLLFINLKNIRKKIKKAPINTSLITNTNNRISKNCAYKRIRFRSSTNAEDIIGFSGAGLYTSKTGILNDTKKTFEKAIKKVWASLWNKEAFLERELFNINQKTVAMGILAHRSFPNEIANGVAITKNLYRKDFYGNVINMQLGEEPVVNPNKDITSEQILCYEGADVELYNKKKAIEIITYSSLSKNKLILNDQEILSLAKQLNVIKKHFYKKVYKRRKSFLNFGLDIEFKIDGDNRDLYIKQTRYFND</sequence>
<dbReference type="InterPro" id="IPR006319">
    <property type="entry name" value="PEP_synth"/>
</dbReference>
<evidence type="ECO:0000256" key="15">
    <source>
        <dbReference type="SAM" id="SignalP"/>
    </source>
</evidence>
<evidence type="ECO:0000256" key="9">
    <source>
        <dbReference type="ARBA" id="ARBA00022741"/>
    </source>
</evidence>
<evidence type="ECO:0000256" key="3">
    <source>
        <dbReference type="ARBA" id="ARBA00004742"/>
    </source>
</evidence>
<accession>A0A839AIW2</accession>